<dbReference type="GO" id="GO:0005085">
    <property type="term" value="F:guanyl-nucleotide exchange factor activity"/>
    <property type="evidence" value="ECO:0007669"/>
    <property type="project" value="InterPro"/>
</dbReference>
<feature type="domain" description="SEC7" evidence="4">
    <location>
        <begin position="290"/>
        <end position="484"/>
    </location>
</feature>
<dbReference type="EMBL" id="CAMXCT020000424">
    <property type="protein sequence ID" value="CAL1131984.1"/>
    <property type="molecule type" value="Genomic_DNA"/>
</dbReference>
<evidence type="ECO:0000256" key="2">
    <source>
        <dbReference type="ARBA" id="ARBA00023043"/>
    </source>
</evidence>
<dbReference type="EMBL" id="CAMXCT030000424">
    <property type="protein sequence ID" value="CAL4765921.1"/>
    <property type="molecule type" value="Genomic_DNA"/>
</dbReference>
<keyword evidence="7" id="KW-1185">Reference proteome</keyword>
<feature type="repeat" description="ANK" evidence="3">
    <location>
        <begin position="165"/>
        <end position="197"/>
    </location>
</feature>
<reference evidence="5" key="1">
    <citation type="submission" date="2022-10" db="EMBL/GenBank/DDBJ databases">
        <authorList>
            <person name="Chen Y."/>
            <person name="Dougan E. K."/>
            <person name="Chan C."/>
            <person name="Rhodes N."/>
            <person name="Thang M."/>
        </authorList>
    </citation>
    <scope>NUCLEOTIDE SEQUENCE</scope>
</reference>
<evidence type="ECO:0000313" key="7">
    <source>
        <dbReference type="Proteomes" id="UP001152797"/>
    </source>
</evidence>
<dbReference type="AlphaFoldDB" id="A0A9P1BSF0"/>
<dbReference type="SMART" id="SM00248">
    <property type="entry name" value="ANK"/>
    <property type="match status" value="2"/>
</dbReference>
<keyword evidence="2 3" id="KW-0040">ANK repeat</keyword>
<dbReference type="InterPro" id="IPR000904">
    <property type="entry name" value="Sec7_dom"/>
</dbReference>
<dbReference type="InterPro" id="IPR036770">
    <property type="entry name" value="Ankyrin_rpt-contain_sf"/>
</dbReference>
<dbReference type="PROSITE" id="PS50297">
    <property type="entry name" value="ANK_REP_REGION"/>
    <property type="match status" value="2"/>
</dbReference>
<dbReference type="Gene3D" id="1.25.40.20">
    <property type="entry name" value="Ankyrin repeat-containing domain"/>
    <property type="match status" value="1"/>
</dbReference>
<gene>
    <name evidence="5" type="ORF">C1SCF055_LOCUS6646</name>
</gene>
<dbReference type="EMBL" id="CAMXCT010000424">
    <property type="protein sequence ID" value="CAI3978609.1"/>
    <property type="molecule type" value="Genomic_DNA"/>
</dbReference>
<dbReference type="SMART" id="SM00222">
    <property type="entry name" value="Sec7"/>
    <property type="match status" value="1"/>
</dbReference>
<sequence>MMFWRVLRARLARTSGAYGQSQFKRACDIFDSHESKQTERTTIREAPDPSTTWTSTLGCGEEKLCSEKCRIVDCKPTEKVTVIEPAGAVFTETLTGLNEVDRELLLFSGRGHLSAVCWLLKLGANVSATDSNGTSGLHAACRKGNLKVVQFFLQSNSFVGCTDCAGWTPLHVAAFMGQRHVCQELLAAAAEATLPSNTGQSPLELCTDTSTRQLIVLHSGDARPAAPMLPHSAAPVVAPVSSEDCLQEDSKGEGEKPEIRYEPFFIPRKAVFGDCEREARLDALCDRLSQKFFEQHGGRALAFMVASGVVRDFPVDLIIYLRAHECSPREIGWFLSEDFSLAKILRMEFFNSVRLLDTGVLSALCFALLGLRLPLDLQRLDRCMWSLAECWWRQHIRARRDGVLNTFKGSGEISGKHLAELIGSVEDLHELFFSTVILHWNLHAPLPQSQRLTASDWIEMHRVGGVQIVREEVLSPIYEVLAKAPLDPLLLGPSPGDERVEGPAARSLCGSEATLEGWASVQGDGLQMGLEDPLQLPLHNGLEENISSLCEGTFSGRRPKRPSHAVQVLAAPTPRREAAWLTFCNDSLLLLSLGPTHCPFAFLKLKEVKLADVDPGRALLSLNGSSERGRVELVLLLPDGRWHTCSMHALVIQVLDVSQLKNWVLSFAPAAGPTWPTKNKTVLPFCQVPSSVLELYASACFCNCLGLPSSG</sequence>
<dbReference type="PANTHER" id="PTHR24171">
    <property type="entry name" value="ANKYRIN REPEAT DOMAIN-CONTAINING PROTEIN 39-RELATED"/>
    <property type="match status" value="1"/>
</dbReference>
<dbReference type="Proteomes" id="UP001152797">
    <property type="component" value="Unassembled WGS sequence"/>
</dbReference>
<dbReference type="Gene3D" id="1.10.1000.11">
    <property type="entry name" value="Arf Nucleotide-binding Site Opener,domain 2"/>
    <property type="match status" value="1"/>
</dbReference>
<reference evidence="6" key="2">
    <citation type="submission" date="2024-04" db="EMBL/GenBank/DDBJ databases">
        <authorList>
            <person name="Chen Y."/>
            <person name="Shah S."/>
            <person name="Dougan E. K."/>
            <person name="Thang M."/>
            <person name="Chan C."/>
        </authorList>
    </citation>
    <scope>NUCLEOTIDE SEQUENCE [LARGE SCALE GENOMIC DNA]</scope>
</reference>
<comment type="caution">
    <text evidence="5">The sequence shown here is derived from an EMBL/GenBank/DDBJ whole genome shotgun (WGS) entry which is preliminary data.</text>
</comment>
<evidence type="ECO:0000313" key="5">
    <source>
        <dbReference type="EMBL" id="CAI3978609.1"/>
    </source>
</evidence>
<accession>A0A9P1BSF0</accession>
<dbReference type="Pfam" id="PF01369">
    <property type="entry name" value="Sec7"/>
    <property type="match status" value="1"/>
</dbReference>
<organism evidence="5">
    <name type="scientific">Cladocopium goreaui</name>
    <dbReference type="NCBI Taxonomy" id="2562237"/>
    <lineage>
        <taxon>Eukaryota</taxon>
        <taxon>Sar</taxon>
        <taxon>Alveolata</taxon>
        <taxon>Dinophyceae</taxon>
        <taxon>Suessiales</taxon>
        <taxon>Symbiodiniaceae</taxon>
        <taxon>Cladocopium</taxon>
    </lineage>
</organism>
<dbReference type="SUPFAM" id="SSF48425">
    <property type="entry name" value="Sec7 domain"/>
    <property type="match status" value="1"/>
</dbReference>
<evidence type="ECO:0000259" key="4">
    <source>
        <dbReference type="PROSITE" id="PS50190"/>
    </source>
</evidence>
<dbReference type="InterPro" id="IPR023394">
    <property type="entry name" value="Sec7_C_sf"/>
</dbReference>
<feature type="repeat" description="ANK" evidence="3">
    <location>
        <begin position="132"/>
        <end position="164"/>
    </location>
</feature>
<name>A0A9P1BSF0_9DINO</name>
<proteinExistence type="predicted"/>
<evidence type="ECO:0000256" key="3">
    <source>
        <dbReference type="PROSITE-ProRule" id="PRU00023"/>
    </source>
</evidence>
<dbReference type="GO" id="GO:0032012">
    <property type="term" value="P:regulation of ARF protein signal transduction"/>
    <property type="evidence" value="ECO:0007669"/>
    <property type="project" value="InterPro"/>
</dbReference>
<evidence type="ECO:0000313" key="6">
    <source>
        <dbReference type="EMBL" id="CAL1131984.1"/>
    </source>
</evidence>
<dbReference type="InterPro" id="IPR035999">
    <property type="entry name" value="Sec7_dom_sf"/>
</dbReference>
<dbReference type="InterPro" id="IPR002110">
    <property type="entry name" value="Ankyrin_rpt"/>
</dbReference>
<dbReference type="PROSITE" id="PS50088">
    <property type="entry name" value="ANK_REPEAT"/>
    <property type="match status" value="2"/>
</dbReference>
<dbReference type="PROSITE" id="PS50190">
    <property type="entry name" value="SEC7"/>
    <property type="match status" value="1"/>
</dbReference>
<dbReference type="OrthoDB" id="539213at2759"/>
<protein>
    <recommendedName>
        <fullName evidence="4">SEC7 domain-containing protein</fullName>
    </recommendedName>
</protein>
<dbReference type="Pfam" id="PF12796">
    <property type="entry name" value="Ank_2"/>
    <property type="match status" value="1"/>
</dbReference>
<evidence type="ECO:0000256" key="1">
    <source>
        <dbReference type="ARBA" id="ARBA00022737"/>
    </source>
</evidence>
<dbReference type="SUPFAM" id="SSF48403">
    <property type="entry name" value="Ankyrin repeat"/>
    <property type="match status" value="1"/>
</dbReference>
<keyword evidence="1" id="KW-0677">Repeat</keyword>